<keyword evidence="1" id="KW-0378">Hydrolase</keyword>
<dbReference type="Pfam" id="PF07859">
    <property type="entry name" value="Abhydrolase_3"/>
    <property type="match status" value="1"/>
</dbReference>
<dbReference type="PANTHER" id="PTHR48081">
    <property type="entry name" value="AB HYDROLASE SUPERFAMILY PROTEIN C4A8.06C"/>
    <property type="match status" value="1"/>
</dbReference>
<dbReference type="EMBL" id="SWFS01000342">
    <property type="protein sequence ID" value="KAA8909364.1"/>
    <property type="molecule type" value="Genomic_DNA"/>
</dbReference>
<dbReference type="SUPFAM" id="SSF53474">
    <property type="entry name" value="alpha/beta-Hydrolases"/>
    <property type="match status" value="1"/>
</dbReference>
<feature type="domain" description="Alpha/beta hydrolase fold-3" evidence="2">
    <location>
        <begin position="99"/>
        <end position="314"/>
    </location>
</feature>
<name>A0A642V5M2_9ASCO</name>
<dbReference type="PANTHER" id="PTHR48081:SF8">
    <property type="entry name" value="ALPHA_BETA HYDROLASE FOLD-3 DOMAIN-CONTAINING PROTEIN-RELATED"/>
    <property type="match status" value="1"/>
</dbReference>
<dbReference type="OrthoDB" id="408631at2759"/>
<organism evidence="3 4">
    <name type="scientific">Trichomonascus ciferrii</name>
    <dbReference type="NCBI Taxonomy" id="44093"/>
    <lineage>
        <taxon>Eukaryota</taxon>
        <taxon>Fungi</taxon>
        <taxon>Dikarya</taxon>
        <taxon>Ascomycota</taxon>
        <taxon>Saccharomycotina</taxon>
        <taxon>Dipodascomycetes</taxon>
        <taxon>Dipodascales</taxon>
        <taxon>Trichomonascaceae</taxon>
        <taxon>Trichomonascus</taxon>
        <taxon>Trichomonascus ciferrii complex</taxon>
    </lineage>
</organism>
<evidence type="ECO:0000313" key="3">
    <source>
        <dbReference type="EMBL" id="KAA8909364.1"/>
    </source>
</evidence>
<dbReference type="InterPro" id="IPR029058">
    <property type="entry name" value="AB_hydrolase_fold"/>
</dbReference>
<dbReference type="Proteomes" id="UP000761534">
    <property type="component" value="Unassembled WGS sequence"/>
</dbReference>
<keyword evidence="4" id="KW-1185">Reference proteome</keyword>
<dbReference type="InterPro" id="IPR013094">
    <property type="entry name" value="AB_hydrolase_3"/>
</dbReference>
<dbReference type="VEuPathDB" id="FungiDB:TRICI_004530"/>
<proteinExistence type="predicted"/>
<evidence type="ECO:0000256" key="1">
    <source>
        <dbReference type="ARBA" id="ARBA00022801"/>
    </source>
</evidence>
<sequence length="342" mass="37862">MSTPQPPYPLHESVASLLDQQYVDFYNKYIINAQQVQYQPVEASRTSGTLIPGASDPLPVAETKDYHIERQETKGDGPVTVRVFTPTGDAPEGGWPAFLYMHGGGWVLGNINTENVHCTHWAQLGQCVVVSVDYRLAPENPFPAAVDDTWEAYLWLAQNKAGLNINTSRLAAGGSSAGGNLTAVLAHMLIERNNCSTTKLPDLKFQLLIVPVCDNNASKETYDTWDKYEFTAALPADKMMWYRYKYLPNKEDWTNPRASPITYPDSSFKQLPPAHIAVAGLDVLSGEGEAYRQKMEKNGVKVTFKSYPGVPHPVMAMNGVLDKGKQLVHECSQAIHDALYNN</sequence>
<dbReference type="InterPro" id="IPR050300">
    <property type="entry name" value="GDXG_lipolytic_enzyme"/>
</dbReference>
<comment type="caution">
    <text evidence="3">The sequence shown here is derived from an EMBL/GenBank/DDBJ whole genome shotgun (WGS) entry which is preliminary data.</text>
</comment>
<evidence type="ECO:0000259" key="2">
    <source>
        <dbReference type="Pfam" id="PF07859"/>
    </source>
</evidence>
<evidence type="ECO:0000313" key="4">
    <source>
        <dbReference type="Proteomes" id="UP000761534"/>
    </source>
</evidence>
<gene>
    <name evidence="3" type="ORF">TRICI_004530</name>
</gene>
<accession>A0A642V5M2</accession>
<protein>
    <recommendedName>
        <fullName evidence="2">Alpha/beta hydrolase fold-3 domain-containing protein</fullName>
    </recommendedName>
</protein>
<reference evidence="3" key="1">
    <citation type="journal article" date="2019" name="G3 (Bethesda)">
        <title>Genome Assemblies of Two Rare Opportunistic Yeast Pathogens: Diutina rugosa (syn. Candida rugosa) and Trichomonascus ciferrii (syn. Candida ciferrii).</title>
        <authorList>
            <person name="Mixao V."/>
            <person name="Saus E."/>
            <person name="Hansen A.P."/>
            <person name="Lass-Florl C."/>
            <person name="Gabaldon T."/>
        </authorList>
    </citation>
    <scope>NUCLEOTIDE SEQUENCE</scope>
    <source>
        <strain evidence="3">CBS 4856</strain>
    </source>
</reference>
<dbReference type="AlphaFoldDB" id="A0A642V5M2"/>
<dbReference type="Gene3D" id="3.40.50.1820">
    <property type="entry name" value="alpha/beta hydrolase"/>
    <property type="match status" value="1"/>
</dbReference>
<dbReference type="GO" id="GO:0016787">
    <property type="term" value="F:hydrolase activity"/>
    <property type="evidence" value="ECO:0007669"/>
    <property type="project" value="UniProtKB-KW"/>
</dbReference>